<feature type="transmembrane region" description="Helical" evidence="1">
    <location>
        <begin position="51"/>
        <end position="72"/>
    </location>
</feature>
<proteinExistence type="predicted"/>
<dbReference type="AlphaFoldDB" id="A0A0F8ZW12"/>
<keyword evidence="1" id="KW-1133">Transmembrane helix</keyword>
<protein>
    <submittedName>
        <fullName evidence="2">Uncharacterized protein</fullName>
    </submittedName>
</protein>
<keyword evidence="1" id="KW-0472">Membrane</keyword>
<comment type="caution">
    <text evidence="2">The sequence shown here is derived from an EMBL/GenBank/DDBJ whole genome shotgun (WGS) entry which is preliminary data.</text>
</comment>
<name>A0A0F8ZW12_9ZZZZ</name>
<sequence length="169" mass="18911">MITPITASTTRDGSLVSSSQGLLSITLLRSLWADCSSLFGSTSCAHWFPVIYYNLVLVLMNQVVQVVLVAFLDGQFFSYGLLAVDIGTLHRYYCNALNATWFKVLREGFEPPCRYPEYRILPLDDLRMSQAVQVAHTEHSQYALDAAWLGSRGRGRTSSFLIQSQVAYS</sequence>
<evidence type="ECO:0000256" key="1">
    <source>
        <dbReference type="SAM" id="Phobius"/>
    </source>
</evidence>
<reference evidence="2" key="1">
    <citation type="journal article" date="2015" name="Nature">
        <title>Complex archaea that bridge the gap between prokaryotes and eukaryotes.</title>
        <authorList>
            <person name="Spang A."/>
            <person name="Saw J.H."/>
            <person name="Jorgensen S.L."/>
            <person name="Zaremba-Niedzwiedzka K."/>
            <person name="Martijn J."/>
            <person name="Lind A.E."/>
            <person name="van Eijk R."/>
            <person name="Schleper C."/>
            <person name="Guy L."/>
            <person name="Ettema T.J."/>
        </authorList>
    </citation>
    <scope>NUCLEOTIDE SEQUENCE</scope>
</reference>
<evidence type="ECO:0000313" key="2">
    <source>
        <dbReference type="EMBL" id="KKK64161.1"/>
    </source>
</evidence>
<organism evidence="2">
    <name type="scientific">marine sediment metagenome</name>
    <dbReference type="NCBI Taxonomy" id="412755"/>
    <lineage>
        <taxon>unclassified sequences</taxon>
        <taxon>metagenomes</taxon>
        <taxon>ecological metagenomes</taxon>
    </lineage>
</organism>
<dbReference type="EMBL" id="LAZR01061151">
    <property type="protein sequence ID" value="KKK64161.1"/>
    <property type="molecule type" value="Genomic_DNA"/>
</dbReference>
<gene>
    <name evidence="2" type="ORF">LCGC14_2987000</name>
</gene>
<keyword evidence="1" id="KW-0812">Transmembrane</keyword>
<accession>A0A0F8ZW12</accession>